<dbReference type="PRINTS" id="PR00039">
    <property type="entry name" value="HTHLYSR"/>
</dbReference>
<proteinExistence type="inferred from homology"/>
<dbReference type="EMBL" id="JACIIZ010000030">
    <property type="protein sequence ID" value="MBB6255326.1"/>
    <property type="molecule type" value="Genomic_DNA"/>
</dbReference>
<dbReference type="InterPro" id="IPR036388">
    <property type="entry name" value="WH-like_DNA-bd_sf"/>
</dbReference>
<organism evidence="6 7">
    <name type="scientific">Nitrospirillum iridis</name>
    <dbReference type="NCBI Taxonomy" id="765888"/>
    <lineage>
        <taxon>Bacteria</taxon>
        <taxon>Pseudomonadati</taxon>
        <taxon>Pseudomonadota</taxon>
        <taxon>Alphaproteobacteria</taxon>
        <taxon>Rhodospirillales</taxon>
        <taxon>Azospirillaceae</taxon>
        <taxon>Nitrospirillum</taxon>
    </lineage>
</organism>
<dbReference type="PANTHER" id="PTHR30579:SF7">
    <property type="entry name" value="HTH-TYPE TRANSCRIPTIONAL REGULATOR LRHA-RELATED"/>
    <property type="match status" value="1"/>
</dbReference>
<keyword evidence="4" id="KW-0804">Transcription</keyword>
<dbReference type="Gene3D" id="1.10.10.10">
    <property type="entry name" value="Winged helix-like DNA-binding domain superfamily/Winged helix DNA-binding domain"/>
    <property type="match status" value="1"/>
</dbReference>
<protein>
    <submittedName>
        <fullName evidence="6">DNA-binding transcriptional LysR family regulator</fullName>
    </submittedName>
</protein>
<evidence type="ECO:0000256" key="4">
    <source>
        <dbReference type="ARBA" id="ARBA00023163"/>
    </source>
</evidence>
<gene>
    <name evidence="6" type="ORF">FHS74_005925</name>
</gene>
<dbReference type="GO" id="GO:0003677">
    <property type="term" value="F:DNA binding"/>
    <property type="evidence" value="ECO:0007669"/>
    <property type="project" value="UniProtKB-KW"/>
</dbReference>
<dbReference type="GO" id="GO:0003700">
    <property type="term" value="F:DNA-binding transcription factor activity"/>
    <property type="evidence" value="ECO:0007669"/>
    <property type="project" value="InterPro"/>
</dbReference>
<evidence type="ECO:0000313" key="7">
    <source>
        <dbReference type="Proteomes" id="UP000539175"/>
    </source>
</evidence>
<dbReference type="SUPFAM" id="SSF53850">
    <property type="entry name" value="Periplasmic binding protein-like II"/>
    <property type="match status" value="1"/>
</dbReference>
<dbReference type="SUPFAM" id="SSF46785">
    <property type="entry name" value="Winged helix' DNA-binding domain"/>
    <property type="match status" value="1"/>
</dbReference>
<keyword evidence="2" id="KW-0805">Transcription regulation</keyword>
<sequence>MLPTNLDMDVLRTLVVSNDLGSFAKAAIQLGRTQPALSLQMRKLEEQIGVPLFRKNGRHMSLTDTGVTVLHYARRILALNDEVLVTARGGKDLGIIRLGLPQDLAESWMPGILARFQARHPDIPFEVQVGWWEDLRDRVQEGKLDLALAFGDAAAAHSGEVIGHLPLQWIASSRFRWDRDKPLSLVLPDAPCTIRDKCFNALNAVRIPWRIAFSSYSLTGVMGAVEAELGISARTTLGTPSSLVEVGSQLALPVLPHVPLTLFTATGRRSATLNSLLDVIKDSLMPPPAELPQLRIA</sequence>
<comment type="similarity">
    <text evidence="1">Belongs to the LysR transcriptional regulatory family.</text>
</comment>
<feature type="domain" description="HTH lysR-type" evidence="5">
    <location>
        <begin position="6"/>
        <end position="63"/>
    </location>
</feature>
<dbReference type="PROSITE" id="PS50931">
    <property type="entry name" value="HTH_LYSR"/>
    <property type="match status" value="1"/>
</dbReference>
<dbReference type="InterPro" id="IPR000847">
    <property type="entry name" value="LysR_HTH_N"/>
</dbReference>
<evidence type="ECO:0000256" key="1">
    <source>
        <dbReference type="ARBA" id="ARBA00009437"/>
    </source>
</evidence>
<evidence type="ECO:0000259" key="5">
    <source>
        <dbReference type="PROSITE" id="PS50931"/>
    </source>
</evidence>
<accession>A0A7X0B5E7</accession>
<dbReference type="InterPro" id="IPR036390">
    <property type="entry name" value="WH_DNA-bd_sf"/>
</dbReference>
<dbReference type="Gene3D" id="3.40.190.10">
    <property type="entry name" value="Periplasmic binding protein-like II"/>
    <property type="match status" value="2"/>
</dbReference>
<dbReference type="InterPro" id="IPR005119">
    <property type="entry name" value="LysR_subst-bd"/>
</dbReference>
<dbReference type="Pfam" id="PF03466">
    <property type="entry name" value="LysR_substrate"/>
    <property type="match status" value="1"/>
</dbReference>
<reference evidence="6 7" key="1">
    <citation type="submission" date="2020-08" db="EMBL/GenBank/DDBJ databases">
        <title>Genomic Encyclopedia of Type Strains, Phase IV (KMG-IV): sequencing the most valuable type-strain genomes for metagenomic binning, comparative biology and taxonomic classification.</title>
        <authorList>
            <person name="Goeker M."/>
        </authorList>
    </citation>
    <scope>NUCLEOTIDE SEQUENCE [LARGE SCALE GENOMIC DNA]</scope>
    <source>
        <strain evidence="6 7">DSM 22198</strain>
    </source>
</reference>
<dbReference type="Proteomes" id="UP000539175">
    <property type="component" value="Unassembled WGS sequence"/>
</dbReference>
<name>A0A7X0B5E7_9PROT</name>
<keyword evidence="7" id="KW-1185">Reference proteome</keyword>
<dbReference type="Pfam" id="PF00126">
    <property type="entry name" value="HTH_1"/>
    <property type="match status" value="1"/>
</dbReference>
<dbReference type="PANTHER" id="PTHR30579">
    <property type="entry name" value="TRANSCRIPTIONAL REGULATOR"/>
    <property type="match status" value="1"/>
</dbReference>
<dbReference type="RefSeq" id="WP_184807837.1">
    <property type="nucleotide sequence ID" value="NZ_JACIIZ010000030.1"/>
</dbReference>
<dbReference type="AlphaFoldDB" id="A0A7X0B5E7"/>
<comment type="caution">
    <text evidence="6">The sequence shown here is derived from an EMBL/GenBank/DDBJ whole genome shotgun (WGS) entry which is preliminary data.</text>
</comment>
<evidence type="ECO:0000313" key="6">
    <source>
        <dbReference type="EMBL" id="MBB6255326.1"/>
    </source>
</evidence>
<evidence type="ECO:0000256" key="3">
    <source>
        <dbReference type="ARBA" id="ARBA00023125"/>
    </source>
</evidence>
<keyword evidence="3 6" id="KW-0238">DNA-binding</keyword>
<evidence type="ECO:0000256" key="2">
    <source>
        <dbReference type="ARBA" id="ARBA00023015"/>
    </source>
</evidence>
<dbReference type="InterPro" id="IPR050176">
    <property type="entry name" value="LTTR"/>
</dbReference>